<evidence type="ECO:0000313" key="2">
    <source>
        <dbReference type="Proteomes" id="UP001187343"/>
    </source>
</evidence>
<dbReference type="Proteomes" id="UP001187343">
    <property type="component" value="Unassembled WGS sequence"/>
</dbReference>
<sequence length="92" mass="10506">MFPLYQICRQEVRAASSEAHERRTGKKKDKTVFLSSEEKCGRAKSELSFTALVSVSFMEGAELKCEVQIPCKLVQKAFIFKERGDERREEGS</sequence>
<gene>
    <name evidence="1" type="ORF">Q8A67_003187</name>
</gene>
<dbReference type="AlphaFoldDB" id="A0AA88TU84"/>
<comment type="caution">
    <text evidence="1">The sequence shown here is derived from an EMBL/GenBank/DDBJ whole genome shotgun (WGS) entry which is preliminary data.</text>
</comment>
<dbReference type="EMBL" id="JAUYZG010000003">
    <property type="protein sequence ID" value="KAK2911054.1"/>
    <property type="molecule type" value="Genomic_DNA"/>
</dbReference>
<reference evidence="1" key="1">
    <citation type="submission" date="2023-08" db="EMBL/GenBank/DDBJ databases">
        <title>Chromosome-level Genome Assembly of mud carp (Cirrhinus molitorella).</title>
        <authorList>
            <person name="Liu H."/>
        </authorList>
    </citation>
    <scope>NUCLEOTIDE SEQUENCE</scope>
    <source>
        <strain evidence="1">Prfri</strain>
        <tissue evidence="1">Muscle</tissue>
    </source>
</reference>
<protein>
    <submittedName>
        <fullName evidence="1">Uncharacterized protein</fullName>
    </submittedName>
</protein>
<evidence type="ECO:0000313" key="1">
    <source>
        <dbReference type="EMBL" id="KAK2911054.1"/>
    </source>
</evidence>
<organism evidence="1 2">
    <name type="scientific">Cirrhinus molitorella</name>
    <name type="common">mud carp</name>
    <dbReference type="NCBI Taxonomy" id="172907"/>
    <lineage>
        <taxon>Eukaryota</taxon>
        <taxon>Metazoa</taxon>
        <taxon>Chordata</taxon>
        <taxon>Craniata</taxon>
        <taxon>Vertebrata</taxon>
        <taxon>Euteleostomi</taxon>
        <taxon>Actinopterygii</taxon>
        <taxon>Neopterygii</taxon>
        <taxon>Teleostei</taxon>
        <taxon>Ostariophysi</taxon>
        <taxon>Cypriniformes</taxon>
        <taxon>Cyprinidae</taxon>
        <taxon>Labeoninae</taxon>
        <taxon>Labeonini</taxon>
        <taxon>Cirrhinus</taxon>
    </lineage>
</organism>
<keyword evidence="2" id="KW-1185">Reference proteome</keyword>
<name>A0AA88TU84_9TELE</name>
<proteinExistence type="predicted"/>
<accession>A0AA88TU84</accession>